<dbReference type="Proteomes" id="UP000534677">
    <property type="component" value="Unassembled WGS sequence"/>
</dbReference>
<feature type="transmembrane region" description="Helical" evidence="5">
    <location>
        <begin position="326"/>
        <end position="344"/>
    </location>
</feature>
<feature type="transmembrane region" description="Helical" evidence="5">
    <location>
        <begin position="262"/>
        <end position="283"/>
    </location>
</feature>
<organism evidence="8 9">
    <name type="scientific">Pseudomonas cremoris</name>
    <dbReference type="NCBI Taxonomy" id="2724178"/>
    <lineage>
        <taxon>Bacteria</taxon>
        <taxon>Pseudomonadati</taxon>
        <taxon>Pseudomonadota</taxon>
        <taxon>Gammaproteobacteria</taxon>
        <taxon>Pseudomonadales</taxon>
        <taxon>Pseudomonadaceae</taxon>
        <taxon>Pseudomonas</taxon>
    </lineage>
</organism>
<name>A0A7X1AHL3_9PSED</name>
<feature type="transmembrane region" description="Helical" evidence="5">
    <location>
        <begin position="69"/>
        <end position="86"/>
    </location>
</feature>
<proteinExistence type="predicted"/>
<dbReference type="Gene3D" id="1.20.1250.20">
    <property type="entry name" value="MFS general substrate transporter like domains"/>
    <property type="match status" value="1"/>
</dbReference>
<evidence type="ECO:0000259" key="6">
    <source>
        <dbReference type="PROSITE" id="PS50850"/>
    </source>
</evidence>
<keyword evidence="2 5" id="KW-0812">Transmembrane</keyword>
<feature type="transmembrane region" description="Helical" evidence="5">
    <location>
        <begin position="123"/>
        <end position="144"/>
    </location>
</feature>
<accession>A0A7X1AHL3</accession>
<evidence type="ECO:0000313" key="9">
    <source>
        <dbReference type="Proteomes" id="UP000520513"/>
    </source>
</evidence>
<evidence type="ECO:0000256" key="1">
    <source>
        <dbReference type="ARBA" id="ARBA00004141"/>
    </source>
</evidence>
<dbReference type="GO" id="GO:0005886">
    <property type="term" value="C:plasma membrane"/>
    <property type="evidence" value="ECO:0007669"/>
    <property type="project" value="TreeGrafter"/>
</dbReference>
<feature type="transmembrane region" description="Helical" evidence="5">
    <location>
        <begin position="414"/>
        <end position="436"/>
    </location>
</feature>
<feature type="transmembrane region" description="Helical" evidence="5">
    <location>
        <begin position="31"/>
        <end position="49"/>
    </location>
</feature>
<evidence type="ECO:0000256" key="4">
    <source>
        <dbReference type="ARBA" id="ARBA00023136"/>
    </source>
</evidence>
<dbReference type="EMBL" id="JAAXCY010000001">
    <property type="protein sequence ID" value="MBC2404450.1"/>
    <property type="molecule type" value="Genomic_DNA"/>
</dbReference>
<feature type="transmembrane region" description="Helical" evidence="5">
    <location>
        <begin position="98"/>
        <end position="117"/>
    </location>
</feature>
<keyword evidence="10" id="KW-1185">Reference proteome</keyword>
<evidence type="ECO:0000313" key="10">
    <source>
        <dbReference type="Proteomes" id="UP000534677"/>
    </source>
</evidence>
<evidence type="ECO:0000256" key="3">
    <source>
        <dbReference type="ARBA" id="ARBA00022989"/>
    </source>
</evidence>
<feature type="transmembrane region" description="Helical" evidence="5">
    <location>
        <begin position="385"/>
        <end position="408"/>
    </location>
</feature>
<dbReference type="RefSeq" id="WP_185704183.1">
    <property type="nucleotide sequence ID" value="NZ_JAAXCY010000001.1"/>
</dbReference>
<dbReference type="InterPro" id="IPR005828">
    <property type="entry name" value="MFS_sugar_transport-like"/>
</dbReference>
<dbReference type="SUPFAM" id="SSF103473">
    <property type="entry name" value="MFS general substrate transporter"/>
    <property type="match status" value="1"/>
</dbReference>
<gene>
    <name evidence="7" type="ORF">HF209_03240</name>
    <name evidence="8" type="ORF">HF257_00385</name>
</gene>
<dbReference type="InterPro" id="IPR036259">
    <property type="entry name" value="MFS_trans_sf"/>
</dbReference>
<dbReference type="PANTHER" id="PTHR23508">
    <property type="entry name" value="CARBOXYLIC ACID TRANSPORTER PROTEIN HOMOLOG"/>
    <property type="match status" value="1"/>
</dbReference>
<protein>
    <submittedName>
        <fullName evidence="8">MFS transporter</fullName>
    </submittedName>
</protein>
<dbReference type="Pfam" id="PF00083">
    <property type="entry name" value="Sugar_tr"/>
    <property type="match status" value="1"/>
</dbReference>
<evidence type="ECO:0000313" key="8">
    <source>
        <dbReference type="EMBL" id="MBC2404450.1"/>
    </source>
</evidence>
<dbReference type="PROSITE" id="PS50850">
    <property type="entry name" value="MFS"/>
    <property type="match status" value="1"/>
</dbReference>
<comment type="caution">
    <text evidence="8">The sequence shown here is derived from an EMBL/GenBank/DDBJ whole genome shotgun (WGS) entry which is preliminary data.</text>
</comment>
<dbReference type="GO" id="GO:0046943">
    <property type="term" value="F:carboxylic acid transmembrane transporter activity"/>
    <property type="evidence" value="ECO:0007669"/>
    <property type="project" value="TreeGrafter"/>
</dbReference>
<dbReference type="InterPro" id="IPR020846">
    <property type="entry name" value="MFS_dom"/>
</dbReference>
<sequence length="446" mass="46814">MTTVPVDPDSSTSNTPLSVIDRAPVNGRHRLFITLIALAVFFDFFDLMLSGSVTAALLSSGWSTRELNVIFLSVTGVGGVISNLVSGTLADRFGRLRVFRGALLLLGLGTLACAAAPTMELLIVARFVASLGIAAVPGVGLTLMIELLPVAVRGRWVGISGVISKSSLFGAALAAYLLLPWGGWEWMFIIPGAGCVVLYFLTAVLPESPRWLATRGRHVAAREALSKMGIEEEGPIMAPPTPGLPSEATADGLFTATLARPLILGVVLAVGFNVATTGFLTWLPTLLLERQFSISNTLAYNLVMSLGIPLGGVVCTFFVDHISRKASIVGPAVVALLLAAAFPFTDGYTLLGVGFLLQVTLGALSSVIMGLYLPELYPTNVRARATSLSMAAVRLSMVFLPFLLLALINVAGVAGVMAVVGICLLAIVFVMLTLGIETSGKSLDRL</sequence>
<dbReference type="PANTHER" id="PTHR23508:SF10">
    <property type="entry name" value="CARBOXYLIC ACID TRANSPORTER PROTEIN HOMOLOG"/>
    <property type="match status" value="1"/>
</dbReference>
<dbReference type="CDD" id="cd17316">
    <property type="entry name" value="MFS_SV2_like"/>
    <property type="match status" value="1"/>
</dbReference>
<dbReference type="Proteomes" id="UP000520513">
    <property type="component" value="Unassembled WGS sequence"/>
</dbReference>
<comment type="subcellular location">
    <subcellularLocation>
        <location evidence="1">Membrane</location>
        <topology evidence="1">Multi-pass membrane protein</topology>
    </subcellularLocation>
</comment>
<feature type="transmembrane region" description="Helical" evidence="5">
    <location>
        <begin position="350"/>
        <end position="373"/>
    </location>
</feature>
<evidence type="ECO:0000256" key="2">
    <source>
        <dbReference type="ARBA" id="ARBA00022692"/>
    </source>
</evidence>
<feature type="domain" description="Major facilitator superfamily (MFS) profile" evidence="6">
    <location>
        <begin position="32"/>
        <end position="438"/>
    </location>
</feature>
<evidence type="ECO:0000313" key="7">
    <source>
        <dbReference type="EMBL" id="MBC2379945.1"/>
    </source>
</evidence>
<dbReference type="EMBL" id="JAAXCZ010000001">
    <property type="protein sequence ID" value="MBC2379945.1"/>
    <property type="molecule type" value="Genomic_DNA"/>
</dbReference>
<evidence type="ECO:0000256" key="5">
    <source>
        <dbReference type="SAM" id="Phobius"/>
    </source>
</evidence>
<keyword evidence="4 5" id="KW-0472">Membrane</keyword>
<feature type="transmembrane region" description="Helical" evidence="5">
    <location>
        <begin position="184"/>
        <end position="205"/>
    </location>
</feature>
<keyword evidence="3 5" id="KW-1133">Transmembrane helix</keyword>
<dbReference type="AlphaFoldDB" id="A0A7X1AHL3"/>
<feature type="transmembrane region" description="Helical" evidence="5">
    <location>
        <begin position="298"/>
        <end position="319"/>
    </location>
</feature>
<reference evidence="9 10" key="1">
    <citation type="submission" date="2020-04" db="EMBL/GenBank/DDBJ databases">
        <title>Pseudomonas crami sp. nov., a novel proteolytic bacterial species isolated from cream.</title>
        <authorList>
            <person name="Hofmann K."/>
            <person name="Woller A."/>
            <person name="Huptas C."/>
            <person name="Wenning M."/>
            <person name="Scherer S."/>
            <person name="Doll E.V."/>
        </authorList>
    </citation>
    <scope>NUCLEOTIDE SEQUENCE [LARGE SCALE GENOMIC DNA]</scope>
    <source>
        <strain evidence="7 10">WS 5096</strain>
        <strain evidence="8 9">WS 5106</strain>
    </source>
</reference>
<feature type="transmembrane region" description="Helical" evidence="5">
    <location>
        <begin position="156"/>
        <end position="178"/>
    </location>
</feature>